<dbReference type="GO" id="GO:0003700">
    <property type="term" value="F:DNA-binding transcription factor activity"/>
    <property type="evidence" value="ECO:0007669"/>
    <property type="project" value="InterPro"/>
</dbReference>
<keyword evidence="1" id="KW-0539">Nucleus</keyword>
<dbReference type="GO" id="GO:0003677">
    <property type="term" value="F:DNA binding"/>
    <property type="evidence" value="ECO:0007669"/>
    <property type="project" value="InterPro"/>
</dbReference>
<comment type="caution">
    <text evidence="3">The sequence shown here is derived from an EMBL/GenBank/DDBJ whole genome shotgun (WGS) entry which is preliminary data.</text>
</comment>
<dbReference type="InterPro" id="IPR050987">
    <property type="entry name" value="AtrR-like"/>
</dbReference>
<gene>
    <name evidence="3" type="ORF">FHETE_1747</name>
</gene>
<name>A0A8H5TXD2_FUSHE</name>
<dbReference type="GO" id="GO:0008270">
    <property type="term" value="F:zinc ion binding"/>
    <property type="evidence" value="ECO:0007669"/>
    <property type="project" value="InterPro"/>
</dbReference>
<dbReference type="PANTHER" id="PTHR46910:SF23">
    <property type="entry name" value="THIAMINE REPRESSIBLE GENES REGULATORY PROTEIN THI1"/>
    <property type="match status" value="1"/>
</dbReference>
<dbReference type="GO" id="GO:0006351">
    <property type="term" value="P:DNA-templated transcription"/>
    <property type="evidence" value="ECO:0007669"/>
    <property type="project" value="InterPro"/>
</dbReference>
<evidence type="ECO:0000313" key="3">
    <source>
        <dbReference type="EMBL" id="KAF5677235.1"/>
    </source>
</evidence>
<dbReference type="AlphaFoldDB" id="A0A8H5TXD2"/>
<dbReference type="InterPro" id="IPR007219">
    <property type="entry name" value="XnlR_reg_dom"/>
</dbReference>
<dbReference type="Proteomes" id="UP000567885">
    <property type="component" value="Unassembled WGS sequence"/>
</dbReference>
<feature type="domain" description="Xylanolytic transcriptional activator regulatory" evidence="2">
    <location>
        <begin position="257"/>
        <end position="329"/>
    </location>
</feature>
<reference evidence="3 4" key="1">
    <citation type="submission" date="2020-05" db="EMBL/GenBank/DDBJ databases">
        <title>Identification and distribution of gene clusters putatively required for synthesis of sphingolipid metabolism inhibitors in phylogenetically diverse species of the filamentous fungus Fusarium.</title>
        <authorList>
            <person name="Kim H.-S."/>
            <person name="Busman M."/>
            <person name="Brown D.W."/>
            <person name="Divon H."/>
            <person name="Uhlig S."/>
            <person name="Proctor R.H."/>
        </authorList>
    </citation>
    <scope>NUCLEOTIDE SEQUENCE [LARGE SCALE GENOMIC DNA]</scope>
    <source>
        <strain evidence="3 4">NRRL 20693</strain>
    </source>
</reference>
<evidence type="ECO:0000259" key="2">
    <source>
        <dbReference type="SMART" id="SM00906"/>
    </source>
</evidence>
<dbReference type="CDD" id="cd12148">
    <property type="entry name" value="fungal_TF_MHR"/>
    <property type="match status" value="1"/>
</dbReference>
<proteinExistence type="predicted"/>
<keyword evidence="4" id="KW-1185">Reference proteome</keyword>
<evidence type="ECO:0000313" key="4">
    <source>
        <dbReference type="Proteomes" id="UP000567885"/>
    </source>
</evidence>
<protein>
    <submittedName>
        <fullName evidence="3">Thiamine repressible regulatory protein</fullName>
    </submittedName>
</protein>
<sequence>MSVQQQVQEKKGLEQYSRIALETVINNLSSDERALKEVNNDDGEYSSSEGRGCASVDTASTACAEFSHFDFSRHVQKKVKDELIDLEDQESNTDTAVSDKTVCSQLLTRDIAVMEAISLFPPASSALVLLRVFFELAQTNYFYIDEESLRCRLDNFYSCPSRIGTDDAPWVAVTLMVFALGTQFSYLYQSSAQGSRKELMRDAHDICQTMNDTIASTFYRRAANLIPDIISMDSIESVQAFLLFGIYVLPFDPAGLSCTYFGIAIKIATQSKIHQSSAEDVSLREVELRKRVWWTAYALERRICILHGRPVSISRLDIDANLPIDLEELQPKERINTFQNNVAMLKLTIFMEDARDGVMALKSNDKMQRAKAFQSIAQLRERLRRCWQSLSEETFCRDLNPGKPLFRSNIHLALTYHLNHVLIGRSFILDKLNIKTKETSSAEWIELRKQLIEDCTNSAVTIVQLCQTLQEQSSLSKSSYTEFTSCYAAVLALVARYISDKDSESKETCKKGMELLRGISTGVFSTSGERRTVEGLEAAFDRLNHEHKGQDKSRTLDQDGYLQFQNWVAMQQIVPEEALQLPKQEVSTVNSLGALPPAYQYSGMAGGYDDNCTLPRRTDVISLPDMGDWFDIGF</sequence>
<dbReference type="EMBL" id="JAAGWQ010000026">
    <property type="protein sequence ID" value="KAF5677235.1"/>
    <property type="molecule type" value="Genomic_DNA"/>
</dbReference>
<evidence type="ECO:0000256" key="1">
    <source>
        <dbReference type="ARBA" id="ARBA00023242"/>
    </source>
</evidence>
<dbReference type="Pfam" id="PF04082">
    <property type="entry name" value="Fungal_trans"/>
    <property type="match status" value="1"/>
</dbReference>
<dbReference type="SMART" id="SM00906">
    <property type="entry name" value="Fungal_trans"/>
    <property type="match status" value="1"/>
</dbReference>
<dbReference type="OrthoDB" id="3266505at2759"/>
<organism evidence="3 4">
    <name type="scientific">Fusarium heterosporum</name>
    <dbReference type="NCBI Taxonomy" id="42747"/>
    <lineage>
        <taxon>Eukaryota</taxon>
        <taxon>Fungi</taxon>
        <taxon>Dikarya</taxon>
        <taxon>Ascomycota</taxon>
        <taxon>Pezizomycotina</taxon>
        <taxon>Sordariomycetes</taxon>
        <taxon>Hypocreomycetidae</taxon>
        <taxon>Hypocreales</taxon>
        <taxon>Nectriaceae</taxon>
        <taxon>Fusarium</taxon>
        <taxon>Fusarium heterosporum species complex</taxon>
    </lineage>
</organism>
<accession>A0A8H5TXD2</accession>
<dbReference type="PANTHER" id="PTHR46910">
    <property type="entry name" value="TRANSCRIPTION FACTOR PDR1"/>
    <property type="match status" value="1"/>
</dbReference>